<comment type="similarity">
    <text evidence="1">Belongs to the CdaR family.</text>
</comment>
<protein>
    <recommendedName>
        <fullName evidence="7">Transcriptional activator protein</fullName>
    </recommendedName>
</protein>
<evidence type="ECO:0008006" key="7">
    <source>
        <dbReference type="Google" id="ProtNLM"/>
    </source>
</evidence>
<evidence type="ECO:0000259" key="4">
    <source>
        <dbReference type="Pfam" id="PF17853"/>
    </source>
</evidence>
<evidence type="ECO:0000256" key="1">
    <source>
        <dbReference type="ARBA" id="ARBA00006754"/>
    </source>
</evidence>
<keyword evidence="6" id="KW-1185">Reference proteome</keyword>
<evidence type="ECO:0000256" key="2">
    <source>
        <dbReference type="SAM" id="MobiDB-lite"/>
    </source>
</evidence>
<evidence type="ECO:0000259" key="3">
    <source>
        <dbReference type="Pfam" id="PF13556"/>
    </source>
</evidence>
<sequence length="665" mass="72903">MGAFTNPSKPCSALAASARRYEPAPVFRLCANRSWKAANSALIAWYCCAWVPNKAAIAADTSSAAADNTVVVAAAATEFAWAIAELIPDKSEAAATTISGITLTNDICPTLPLTHQYPRRSTLCQRLPTKGNAKNIPPVQAPVELATYELRPQRSRLLKCSPMDKNSEPALEDRQKCTYQFTPVRANGVPEFNEPRPARITGVDICGRPANNKRAAKQPRMRRQHPAGTVSHGSLRLCQAPLSPTIGTVASPSNPSLSPRMRELIRHTARIALNPTQQWLDELDRTTLAANPALSDDPALIEIISRANRANLIHFAIAILRDPGGPVPANFGPEPLRMAQELLNRGLEALAADIYRIAHNVAWERWTDIAFGLTSNPQELRDLLDVAFRSSNDFIDATIAGIPAQLPLEYDALTREVSAQRRKVVEQILGGAPVNRERAEAQLGYLLDRAHTAAIVWSDEPDGDHGQLDQAADAFCTALGCRAPLIVVTNSATRWVWVNDAATPVGDRIQQVLTDAPTVRFAVGNTRRGIEGFRRSHRDAQTTQRMLTRLGAPQRTAHFADTQMVELLTQDLEGVDEFIECTLGEFQSASPVLHATLLTYINQQCNAARTAKALYIHRNTLVHRLETAHRLLPQPVEANIVHIAVALEVLQWRSDRDGDSLRAIT</sequence>
<dbReference type="Pfam" id="PF13556">
    <property type="entry name" value="HTH_30"/>
    <property type="match status" value="1"/>
</dbReference>
<dbReference type="AlphaFoldDB" id="A0A9N7LRB0"/>
<feature type="region of interest" description="Disordered" evidence="2">
    <location>
        <begin position="188"/>
        <end position="232"/>
    </location>
</feature>
<dbReference type="InterPro" id="IPR025736">
    <property type="entry name" value="PucR_C-HTH_dom"/>
</dbReference>
<feature type="domain" description="PucR C-terminal helix-turn-helix" evidence="3">
    <location>
        <begin position="593"/>
        <end position="647"/>
    </location>
</feature>
<evidence type="ECO:0000313" key="6">
    <source>
        <dbReference type="Proteomes" id="UP001058626"/>
    </source>
</evidence>
<dbReference type="InterPro" id="IPR051448">
    <property type="entry name" value="CdaR-like_regulators"/>
</dbReference>
<evidence type="ECO:0000313" key="5">
    <source>
        <dbReference type="EMBL" id="BDN81887.1"/>
    </source>
</evidence>
<dbReference type="Pfam" id="PF17853">
    <property type="entry name" value="GGDEF_2"/>
    <property type="match status" value="1"/>
</dbReference>
<dbReference type="PANTHER" id="PTHR33744">
    <property type="entry name" value="CARBOHYDRATE DIACID REGULATOR"/>
    <property type="match status" value="1"/>
</dbReference>
<reference evidence="5" key="1">
    <citation type="submission" date="2022-06" db="EMBL/GenBank/DDBJ databases">
        <title>Complete genome sequence of Mycobacterium pseudoshottsii NJB1907-Z4.</title>
        <authorList>
            <person name="Komine T."/>
            <person name="Fukano H."/>
            <person name="Wada S."/>
        </authorList>
    </citation>
    <scope>NUCLEOTIDE SEQUENCE</scope>
    <source>
        <strain evidence="5">NJB1907-Z4</strain>
    </source>
</reference>
<proteinExistence type="inferred from homology"/>
<name>A0A9N7LRB0_9MYCO</name>
<feature type="domain" description="CdaR GGDEF-like" evidence="4">
    <location>
        <begin position="437"/>
        <end position="546"/>
    </location>
</feature>
<dbReference type="InterPro" id="IPR041522">
    <property type="entry name" value="CdaR_GGDEF"/>
</dbReference>
<dbReference type="Gene3D" id="1.10.10.2840">
    <property type="entry name" value="PucR C-terminal helix-turn-helix domain"/>
    <property type="match status" value="1"/>
</dbReference>
<dbReference type="Proteomes" id="UP001058626">
    <property type="component" value="Chromosome"/>
</dbReference>
<dbReference type="PANTHER" id="PTHR33744:SF1">
    <property type="entry name" value="DNA-BINDING TRANSCRIPTIONAL ACTIVATOR ADER"/>
    <property type="match status" value="1"/>
</dbReference>
<organism evidence="5 6">
    <name type="scientific">Mycobacterium pseudoshottsii</name>
    <dbReference type="NCBI Taxonomy" id="265949"/>
    <lineage>
        <taxon>Bacteria</taxon>
        <taxon>Bacillati</taxon>
        <taxon>Actinomycetota</taxon>
        <taxon>Actinomycetes</taxon>
        <taxon>Mycobacteriales</taxon>
        <taxon>Mycobacteriaceae</taxon>
        <taxon>Mycobacterium</taxon>
        <taxon>Mycobacterium ulcerans group</taxon>
    </lineage>
</organism>
<gene>
    <name evidence="5" type="ORF">NJB1907Z4_C21020</name>
</gene>
<dbReference type="InterPro" id="IPR042070">
    <property type="entry name" value="PucR_C-HTH_sf"/>
</dbReference>
<accession>A0A9N7LRB0</accession>
<feature type="compositionally biased region" description="Basic residues" evidence="2">
    <location>
        <begin position="214"/>
        <end position="225"/>
    </location>
</feature>
<dbReference type="EMBL" id="AP026367">
    <property type="protein sequence ID" value="BDN81887.1"/>
    <property type="molecule type" value="Genomic_DNA"/>
</dbReference>